<accession>A0ABP9QSH7</accession>
<feature type="transmembrane region" description="Helical" evidence="8">
    <location>
        <begin position="521"/>
        <end position="538"/>
    </location>
</feature>
<evidence type="ECO:0000256" key="7">
    <source>
        <dbReference type="SAM" id="MobiDB-lite"/>
    </source>
</evidence>
<evidence type="ECO:0000256" key="8">
    <source>
        <dbReference type="SAM" id="Phobius"/>
    </source>
</evidence>
<keyword evidence="5 8" id="KW-0472">Membrane</keyword>
<keyword evidence="4 8" id="KW-1133">Transmembrane helix</keyword>
<keyword evidence="11" id="KW-1185">Reference proteome</keyword>
<feature type="domain" description="Integral membrane bound transporter" evidence="9">
    <location>
        <begin position="404"/>
        <end position="530"/>
    </location>
</feature>
<evidence type="ECO:0000259" key="9">
    <source>
        <dbReference type="Pfam" id="PF13515"/>
    </source>
</evidence>
<evidence type="ECO:0000256" key="5">
    <source>
        <dbReference type="ARBA" id="ARBA00023136"/>
    </source>
</evidence>
<comment type="subcellular location">
    <subcellularLocation>
        <location evidence="1">Cell membrane</location>
        <topology evidence="1">Multi-pass membrane protein</topology>
    </subcellularLocation>
</comment>
<name>A0ABP9QSH7_9PSEU</name>
<feature type="transmembrane region" description="Helical" evidence="8">
    <location>
        <begin position="467"/>
        <end position="483"/>
    </location>
</feature>
<organism evidence="10 11">
    <name type="scientific">Pseudonocardia eucalypti</name>
    <dbReference type="NCBI Taxonomy" id="648755"/>
    <lineage>
        <taxon>Bacteria</taxon>
        <taxon>Bacillati</taxon>
        <taxon>Actinomycetota</taxon>
        <taxon>Actinomycetes</taxon>
        <taxon>Pseudonocardiales</taxon>
        <taxon>Pseudonocardiaceae</taxon>
        <taxon>Pseudonocardia</taxon>
    </lineage>
</organism>
<dbReference type="InterPro" id="IPR049453">
    <property type="entry name" value="Memb_transporter_dom"/>
</dbReference>
<feature type="transmembrane region" description="Helical" evidence="8">
    <location>
        <begin position="490"/>
        <end position="509"/>
    </location>
</feature>
<comment type="caution">
    <text evidence="10">The sequence shown here is derived from an EMBL/GenBank/DDBJ whole genome shotgun (WGS) entry which is preliminary data.</text>
</comment>
<feature type="transmembrane region" description="Helical" evidence="8">
    <location>
        <begin position="156"/>
        <end position="173"/>
    </location>
</feature>
<dbReference type="Proteomes" id="UP001428817">
    <property type="component" value="Unassembled WGS sequence"/>
</dbReference>
<feature type="transmembrane region" description="Helical" evidence="8">
    <location>
        <begin position="58"/>
        <end position="75"/>
    </location>
</feature>
<dbReference type="PANTHER" id="PTHR30509:SF9">
    <property type="entry name" value="MULTIDRUG RESISTANCE PROTEIN MDTO"/>
    <property type="match status" value="1"/>
</dbReference>
<evidence type="ECO:0000256" key="4">
    <source>
        <dbReference type="ARBA" id="ARBA00022989"/>
    </source>
</evidence>
<comment type="similarity">
    <text evidence="6">Belongs to the YccS/YhfK family.</text>
</comment>
<keyword evidence="2" id="KW-1003">Cell membrane</keyword>
<evidence type="ECO:0000256" key="3">
    <source>
        <dbReference type="ARBA" id="ARBA00022692"/>
    </source>
</evidence>
<dbReference type="RefSeq" id="WP_185060547.1">
    <property type="nucleotide sequence ID" value="NZ_BAABJP010000036.1"/>
</dbReference>
<evidence type="ECO:0000256" key="6">
    <source>
        <dbReference type="ARBA" id="ARBA00043993"/>
    </source>
</evidence>
<feature type="transmembrane region" description="Helical" evidence="8">
    <location>
        <begin position="132"/>
        <end position="150"/>
    </location>
</feature>
<sequence>MAGSVGRRLGTAAAWLSDALVGSDPGLLRLRNGAVAALSVSLAVGLMVALAGLEDQPITAELLGIVLAMMSSTLVRDVERRDRMITSALLPVAAAATSTTAALLSPHAWAATAGFVVVMFLAAYIRRFEARGTAVGMIGFIAYFYTLFLHAGPAQLPRLIIAATAGIACSLLVREFVLPERDSTVLARLVPAFRARVGAVLDATRAAVEDGELTDRADMRLRVRLRRLNETAQLIEERIERTGEQRLWPGLSNEALALRVFDLELATEEVALTAARWLKRPGPADEQRRLVRLLGVLRRSVREGAGISADALSAADRLAEAAEGRPAGALVKAIQMMARTIPRVRPDAEEEEPALDSPHDEGEPDETPAQEPEEANAGPPAGPRWPQPSPTTRQAIQTAVAGGVAIVVGNWISPDRWYWAALTAFVVFLGTSSRGETLSRGGQRLLGTLGGVLAGVLVAAPLSGHHALSLALVVVCVFLAFYLQRVNQAFLALFITVLLALMYGLIGQFSVEVLALRLEETAIGAVSGVLASYLVLPISTRGTVRDKLAEFADQLGALIDQAVDVLAGERPGDGLITAARDLDAATSALRLAARPVSHGMAGVSGRRMMRGWVRAARACDQYGRELAQVCYPLGWIAPVPAALRPGEPGQADSVEVLRAGCALVGAHLELLPAALTKSTGRPTGSAVPLFDEVLTRALTDPTNRALRHALHYLIRIDQTLLAALGNRASERLDQARN</sequence>
<dbReference type="EMBL" id="BAABJP010000036">
    <property type="protein sequence ID" value="GAA5166584.1"/>
    <property type="molecule type" value="Genomic_DNA"/>
</dbReference>
<feature type="transmembrane region" description="Helical" evidence="8">
    <location>
        <begin position="445"/>
        <end position="461"/>
    </location>
</feature>
<feature type="transmembrane region" description="Helical" evidence="8">
    <location>
        <begin position="84"/>
        <end position="102"/>
    </location>
</feature>
<gene>
    <name evidence="10" type="ORF">GCM10023321_57910</name>
</gene>
<evidence type="ECO:0000313" key="11">
    <source>
        <dbReference type="Proteomes" id="UP001428817"/>
    </source>
</evidence>
<feature type="region of interest" description="Disordered" evidence="7">
    <location>
        <begin position="343"/>
        <end position="393"/>
    </location>
</feature>
<dbReference type="PANTHER" id="PTHR30509">
    <property type="entry name" value="P-HYDROXYBENZOIC ACID EFFLUX PUMP SUBUNIT-RELATED"/>
    <property type="match status" value="1"/>
</dbReference>
<protein>
    <submittedName>
        <fullName evidence="10">FUSC family protein</fullName>
    </submittedName>
</protein>
<proteinExistence type="inferred from homology"/>
<feature type="transmembrane region" description="Helical" evidence="8">
    <location>
        <begin position="33"/>
        <end position="52"/>
    </location>
</feature>
<dbReference type="Pfam" id="PF13515">
    <property type="entry name" value="FUSC_2"/>
    <property type="match status" value="1"/>
</dbReference>
<feature type="compositionally biased region" description="Acidic residues" evidence="7">
    <location>
        <begin position="362"/>
        <end position="374"/>
    </location>
</feature>
<keyword evidence="3 8" id="KW-0812">Transmembrane</keyword>
<evidence type="ECO:0000313" key="10">
    <source>
        <dbReference type="EMBL" id="GAA5166584.1"/>
    </source>
</evidence>
<reference evidence="11" key="1">
    <citation type="journal article" date="2019" name="Int. J. Syst. Evol. Microbiol.">
        <title>The Global Catalogue of Microorganisms (GCM) 10K type strain sequencing project: providing services to taxonomists for standard genome sequencing and annotation.</title>
        <authorList>
            <consortium name="The Broad Institute Genomics Platform"/>
            <consortium name="The Broad Institute Genome Sequencing Center for Infectious Disease"/>
            <person name="Wu L."/>
            <person name="Ma J."/>
        </authorList>
    </citation>
    <scope>NUCLEOTIDE SEQUENCE [LARGE SCALE GENOMIC DNA]</scope>
    <source>
        <strain evidence="11">JCM 18303</strain>
    </source>
</reference>
<feature type="compositionally biased region" description="Pro residues" evidence="7">
    <location>
        <begin position="380"/>
        <end position="389"/>
    </location>
</feature>
<feature type="transmembrane region" description="Helical" evidence="8">
    <location>
        <begin position="108"/>
        <end position="125"/>
    </location>
</feature>
<evidence type="ECO:0000256" key="1">
    <source>
        <dbReference type="ARBA" id="ARBA00004651"/>
    </source>
</evidence>
<evidence type="ECO:0000256" key="2">
    <source>
        <dbReference type="ARBA" id="ARBA00022475"/>
    </source>
</evidence>